<name>X1KI25_9ZZZZ</name>
<evidence type="ECO:0008006" key="2">
    <source>
        <dbReference type="Google" id="ProtNLM"/>
    </source>
</evidence>
<dbReference type="AlphaFoldDB" id="X1KI25"/>
<organism evidence="1">
    <name type="scientific">marine sediment metagenome</name>
    <dbReference type="NCBI Taxonomy" id="412755"/>
    <lineage>
        <taxon>unclassified sequences</taxon>
        <taxon>metagenomes</taxon>
        <taxon>ecological metagenomes</taxon>
    </lineage>
</organism>
<gene>
    <name evidence="1" type="ORF">S06H3_17320</name>
</gene>
<dbReference type="GO" id="GO:0003676">
    <property type="term" value="F:nucleic acid binding"/>
    <property type="evidence" value="ECO:0007669"/>
    <property type="project" value="InterPro"/>
</dbReference>
<dbReference type="InterPro" id="IPR011856">
    <property type="entry name" value="tRNA_endonuc-like_dom_sf"/>
</dbReference>
<evidence type="ECO:0000313" key="1">
    <source>
        <dbReference type="EMBL" id="GAI06338.1"/>
    </source>
</evidence>
<dbReference type="Gene3D" id="3.40.1350.10">
    <property type="match status" value="1"/>
</dbReference>
<sequence length="147" mass="16863">MAIEIHSVTKGKRSELLMMALLLENGFSVFQALADIKGVDCGVVGRDNHFYPIQIKSRAEFTLGDLVEVRHFQSDMFIIIYDVKTRNYWVIPAGEYKSMSSQRVLENGKVGYRLTLTKKNEKRLENYKGERGIQVLRSKVYSQVSQP</sequence>
<comment type="caution">
    <text evidence="1">The sequence shown here is derived from an EMBL/GenBank/DDBJ whole genome shotgun (WGS) entry which is preliminary data.</text>
</comment>
<dbReference type="EMBL" id="BARV01008649">
    <property type="protein sequence ID" value="GAI06338.1"/>
    <property type="molecule type" value="Genomic_DNA"/>
</dbReference>
<protein>
    <recommendedName>
        <fullName evidence="2">PD(D/E)XK endonuclease domain-containing protein</fullName>
    </recommendedName>
</protein>
<proteinExistence type="predicted"/>
<accession>X1KI25</accession>
<reference evidence="1" key="1">
    <citation type="journal article" date="2014" name="Front. Microbiol.">
        <title>High frequency of phylogenetically diverse reductive dehalogenase-homologous genes in deep subseafloor sedimentary metagenomes.</title>
        <authorList>
            <person name="Kawai M."/>
            <person name="Futagami T."/>
            <person name="Toyoda A."/>
            <person name="Takaki Y."/>
            <person name="Nishi S."/>
            <person name="Hori S."/>
            <person name="Arai W."/>
            <person name="Tsubouchi T."/>
            <person name="Morono Y."/>
            <person name="Uchiyama I."/>
            <person name="Ito T."/>
            <person name="Fujiyama A."/>
            <person name="Inagaki F."/>
            <person name="Takami H."/>
        </authorList>
    </citation>
    <scope>NUCLEOTIDE SEQUENCE</scope>
    <source>
        <strain evidence="1">Expedition CK06-06</strain>
    </source>
</reference>